<feature type="compositionally biased region" description="Gly residues" evidence="1">
    <location>
        <begin position="76"/>
        <end position="85"/>
    </location>
</feature>
<feature type="compositionally biased region" description="Polar residues" evidence="1">
    <location>
        <begin position="1772"/>
        <end position="1819"/>
    </location>
</feature>
<feature type="region of interest" description="Disordered" evidence="1">
    <location>
        <begin position="1232"/>
        <end position="1386"/>
    </location>
</feature>
<protein>
    <recommendedName>
        <fullName evidence="2">SANT domain-containing protein</fullName>
    </recommendedName>
</protein>
<feature type="compositionally biased region" description="Polar residues" evidence="1">
    <location>
        <begin position="1912"/>
        <end position="1924"/>
    </location>
</feature>
<feature type="compositionally biased region" description="Basic and acidic residues" evidence="1">
    <location>
        <begin position="911"/>
        <end position="921"/>
    </location>
</feature>
<dbReference type="InterPro" id="IPR017884">
    <property type="entry name" value="SANT_dom"/>
</dbReference>
<dbReference type="PANTHER" id="PTHR13992:SF39">
    <property type="entry name" value="SMRTER, ISOFORM G"/>
    <property type="match status" value="1"/>
</dbReference>
<dbReference type="SUPFAM" id="SSF46689">
    <property type="entry name" value="Homeodomain-like"/>
    <property type="match status" value="2"/>
</dbReference>
<feature type="domain" description="SANT" evidence="2">
    <location>
        <begin position="1178"/>
        <end position="1229"/>
    </location>
</feature>
<sequence length="2247" mass="248896">MCRASRYSRYERSRSPRDRSPDRFDRPAQYADGDRRRPSETRPGNGGFPPGRDFGDPLRREPPRGPKALIDAPSGPRGGGFGGEFRGGRGRGRGRGWSSRDDSRDRGRDRDIDFRDRYHDDRSRERDRDRDREWREPRDFRARRSPIGRARSPTRDFRDREREGPLGVDADRSRRGSRDGGPPSAGSSSSDPQFGMAPYPRGGGFHRGRGRGRGDWSERGRGRGHYMDDRGDRYPRSRSQEGRWGRDRDDRDRMDRMDRYADPDTRREIQHERDPRDRELFRNKLEARANAGHDSGLSSKEVSPPPVAPSAPAFGSVSNRGLSVGEGYVPASAAAKIPPTAPRAFNDRPPSAGHDPAMPPAGLGKAMIHDGPSIPVGPRAQQPPPPRPSSKQWINPNLKKAPESPKLMRSPSFVQQRPALRRDSSQYDHYHDDERRPRSSDAKSDSVYDNRARSNYSAEPGEITVKSERESQSARASMDRDARPTNASRRDSYWSGPSPTMESMPRFAQAPDERVREMREPPKELPRRKCGRATIKAVRFDVPPKPVPVEQNSESDDDDDMADYFDMEIGKTEAELSKLETPKLPTQVMARFAALSHGSMVKIVGESEGLLKMVEELPRAANKVSVEKAAEPVPIEEETKQDVEMTDATDNETRVESEPAKPALQEAQTEPEPELEPELSINVGKSEEPVLEHTPKPSPEATREIAEQPTEPPVEKSTEHSEMPDEKIVENPEKKPDEDRAENVTEKPIESAVEESTENIVEKDIKDPVQQTKKGETHELAADTPATAVVTTAATAALIAEPNAEKMDIDQPPVQTVSAIPEAPMLLTDNTAQDTVPMAIETVSEEPVIESAKTDEGPIETTNEAPAGEPSEDKPSVTPVEAGAEESAQPQTENATEAVPEVIPANADEAPAEKPAETDANLRIETFADRPEPPAHDHAAAQETPVTVIAPHVVLQTTETASKPPSTPSQVDDDETESEDDSFMNLDTVRQYMTTPPIDSLPDYSCQPWDKDSDFMRTLDSDSVMEDFVIEHLDKMHIEKSTEQDHDKKIYAKNYLRYLEFTMSNDPAAVKSRGRYSVSTGIEFTGTVTPEPKHEGSGRGRRFATERDLERVLQASMREDEERRERELRMQQEKYRTDKEAVIPDMIWTQEDRDNAKYIDKSGYIPVDRLVSTWRVLPPVNNFNEEEASLFEKRYLEAPKQWGRVAEAIPHRDFGACIQYYYMNKKDLNLKEKLKKQPKRRRKGKAKQRSSALVSELGNGDGETEDNHETGENGERRRPRRAAAPTWGFEQPPIDTENSTPSATPGRRGGSAKVDHPEKIDGRKRRRGPKEKEPKIPKPNQTLAAAPVPGKGRSRSNSRALNTDSSSTPLPPSEGLRIQPQFEQHPAGMQLPFSVQQQPIPSMERPQSVAPSSISEVMAAPSLRPDPPPQPAMATFNLAHQASERKAPTQASSYWSVSESNDFPHLLRSFGSDWTGIAAHMGSKTAVMVKNYFVRQKDQGKAEWEILVQEAELKKTAGERLPDPPQPSTGGRGRRYDSSTATSRPLAVAPGIDMHGETSQPKMEAAVQPPRGQPFPSFGGVPIAQAPVQQQPLVQPQQQPMVMGQHPAAPPVTQTMSPGQRPLRAPVRQFGFPDGEREPGARVPLPQKASSRHPGAEPREQRPLAAAQPLQPSPREVMMEHNAQIERQKMDTQLREQEQRELARQTERQPLRVKQEPEMAPQPHHYEQYGHRQQGSLGGQPLARPPQEPGRPPSYGPPMQQQGPAQPMRNLMSEQTPVRSPQMGTPTSRPVSSLQQRPSSGSMHDQYGSATPQAGTPVQTPAAAPPRQTEPRKGGLNIMSLLNDEPLPQPKRVNDVTNTPSRPSPTPPPQTMGRTLPGPAPPSQMRRGDPEPYSPYARGTPGMPSLKPTYADSPQPQHMGSSRASIGVSLEAAAERDYYRQNPYQPTNHSRTNSPQGGHRYAPPGPQYQNQGYPTSYAAAGQAAHAGSPGGQYGLHPSSSRSREVPQGGRETSWPPPAPQQPPSSMQQPTGWPSQPPPNASQQPPQQQQQQQQQQHQPWPTQHPTSKPQTPAPSWAPSQPPPQQPHHMPMRDDGRNPYYGGGPGMPPQQHQMHARYPSSGSRGPESAPPPTQAYPRYASTPGPAPARDMREMPGRTYTPIGYDARGPPPPGAPSFEHVLANINKLNRSLEAVTAVGNEFSSVEALWSQFENVMGKDNNGEGETEQADQTEQHDDAGEGDTTVKHEGS</sequence>
<keyword evidence="4" id="KW-1185">Reference proteome</keyword>
<evidence type="ECO:0000259" key="2">
    <source>
        <dbReference type="PROSITE" id="PS51293"/>
    </source>
</evidence>
<feature type="compositionally biased region" description="Basic and acidic residues" evidence="1">
    <location>
        <begin position="1265"/>
        <end position="1276"/>
    </location>
</feature>
<dbReference type="Gene3D" id="1.20.58.1880">
    <property type="match status" value="1"/>
</dbReference>
<dbReference type="InterPro" id="IPR013958">
    <property type="entry name" value="DASH_Dad1"/>
</dbReference>
<feature type="compositionally biased region" description="Acidic residues" evidence="1">
    <location>
        <begin position="971"/>
        <end position="980"/>
    </location>
</feature>
<feature type="compositionally biased region" description="Polar residues" evidence="1">
    <location>
        <begin position="1942"/>
        <end position="1956"/>
    </location>
</feature>
<dbReference type="PANTHER" id="PTHR13992">
    <property type="entry name" value="NUCLEAR RECEPTOR CO-REPRESSOR RELATED NCOR"/>
    <property type="match status" value="1"/>
</dbReference>
<evidence type="ECO:0000256" key="1">
    <source>
        <dbReference type="SAM" id="MobiDB-lite"/>
    </source>
</evidence>
<feature type="compositionally biased region" description="Pro residues" evidence="1">
    <location>
        <begin position="1743"/>
        <end position="1756"/>
    </location>
</feature>
<organism evidence="3 4">
    <name type="scientific">Fusarium torulosum</name>
    <dbReference type="NCBI Taxonomy" id="33205"/>
    <lineage>
        <taxon>Eukaryota</taxon>
        <taxon>Fungi</taxon>
        <taxon>Dikarya</taxon>
        <taxon>Ascomycota</taxon>
        <taxon>Pezizomycotina</taxon>
        <taxon>Sordariomycetes</taxon>
        <taxon>Hypocreomycetidae</taxon>
        <taxon>Hypocreales</taxon>
        <taxon>Nectriaceae</taxon>
        <taxon>Fusarium</taxon>
    </lineage>
</organism>
<feature type="compositionally biased region" description="Basic and acidic residues" evidence="1">
    <location>
        <begin position="153"/>
        <end position="178"/>
    </location>
</feature>
<feature type="compositionally biased region" description="Low complexity" evidence="1">
    <location>
        <begin position="2040"/>
        <end position="2077"/>
    </location>
</feature>
<feature type="compositionally biased region" description="Basic and acidic residues" evidence="1">
    <location>
        <begin position="685"/>
        <end position="706"/>
    </location>
</feature>
<feature type="compositionally biased region" description="Basic and acidic residues" evidence="1">
    <location>
        <begin position="1091"/>
        <end position="1104"/>
    </location>
</feature>
<proteinExistence type="predicted"/>
<dbReference type="PROSITE" id="PS51293">
    <property type="entry name" value="SANT"/>
    <property type="match status" value="1"/>
</dbReference>
<feature type="compositionally biased region" description="Low complexity" evidence="1">
    <location>
        <begin position="2023"/>
        <end position="2033"/>
    </location>
</feature>
<dbReference type="EMBL" id="ONZP01000579">
    <property type="protein sequence ID" value="SPJ87864.1"/>
    <property type="molecule type" value="Genomic_DNA"/>
</dbReference>
<feature type="region of interest" description="Disordered" evidence="1">
    <location>
        <begin position="1085"/>
        <end position="1104"/>
    </location>
</feature>
<feature type="region of interest" description="Disordered" evidence="1">
    <location>
        <begin position="1515"/>
        <end position="2175"/>
    </location>
</feature>
<feature type="region of interest" description="Disordered" evidence="1">
    <location>
        <begin position="957"/>
        <end position="980"/>
    </location>
</feature>
<dbReference type="Proteomes" id="UP001187734">
    <property type="component" value="Unassembled WGS sequence"/>
</dbReference>
<feature type="compositionally biased region" description="Basic and acidic residues" evidence="1">
    <location>
        <begin position="760"/>
        <end position="781"/>
    </location>
</feature>
<feature type="compositionally biased region" description="Low complexity" evidence="1">
    <location>
        <begin position="1967"/>
        <end position="1987"/>
    </location>
</feature>
<feature type="compositionally biased region" description="Basic and acidic residues" evidence="1">
    <location>
        <begin position="1677"/>
        <end position="1717"/>
    </location>
</feature>
<gene>
    <name evidence="3" type="ORF">FTOL_12333</name>
</gene>
<dbReference type="Gene3D" id="1.10.10.60">
    <property type="entry name" value="Homeodomain-like"/>
    <property type="match status" value="1"/>
</dbReference>
<reference evidence="3" key="1">
    <citation type="submission" date="2018-03" db="EMBL/GenBank/DDBJ databases">
        <authorList>
            <person name="Guldener U."/>
        </authorList>
    </citation>
    <scope>NUCLEOTIDE SEQUENCE</scope>
</reference>
<feature type="region of interest" description="Disordered" evidence="1">
    <location>
        <begin position="623"/>
        <end position="786"/>
    </location>
</feature>
<feature type="compositionally biased region" description="Polar residues" evidence="1">
    <location>
        <begin position="1355"/>
        <end position="1368"/>
    </location>
</feature>
<feature type="compositionally biased region" description="Acidic residues" evidence="1">
    <location>
        <begin position="553"/>
        <end position="562"/>
    </location>
</feature>
<feature type="compositionally biased region" description="Basic and acidic residues" evidence="1">
    <location>
        <begin position="53"/>
        <end position="64"/>
    </location>
</feature>
<feature type="region of interest" description="Disordered" evidence="1">
    <location>
        <begin position="1"/>
        <end position="562"/>
    </location>
</feature>
<dbReference type="InterPro" id="IPR001005">
    <property type="entry name" value="SANT/Myb"/>
</dbReference>
<dbReference type="GO" id="GO:0034967">
    <property type="term" value="C:Set3 complex"/>
    <property type="evidence" value="ECO:0007669"/>
    <property type="project" value="TreeGrafter"/>
</dbReference>
<dbReference type="SMART" id="SM00717">
    <property type="entry name" value="SANT"/>
    <property type="match status" value="2"/>
</dbReference>
<dbReference type="GO" id="GO:0072686">
    <property type="term" value="C:mitotic spindle"/>
    <property type="evidence" value="ECO:0007669"/>
    <property type="project" value="InterPro"/>
</dbReference>
<feature type="compositionally biased region" description="Basic residues" evidence="1">
    <location>
        <begin position="1233"/>
        <end position="1248"/>
    </location>
</feature>
<feature type="compositionally biased region" description="Basic and acidic residues" evidence="1">
    <location>
        <begin position="465"/>
        <end position="492"/>
    </location>
</feature>
<feature type="compositionally biased region" description="Basic and acidic residues" evidence="1">
    <location>
        <begin position="713"/>
        <end position="749"/>
    </location>
</feature>
<name>A0AAE8MKC6_9HYPO</name>
<comment type="caution">
    <text evidence="3">The sequence shown here is derived from an EMBL/GenBank/DDBJ whole genome shotgun (WGS) entry which is preliminary data.</text>
</comment>
<dbReference type="InterPro" id="IPR051571">
    <property type="entry name" value="N-CoR_corepressor"/>
</dbReference>
<dbReference type="InterPro" id="IPR009057">
    <property type="entry name" value="Homeodomain-like_sf"/>
</dbReference>
<feature type="region of interest" description="Disordered" evidence="1">
    <location>
        <begin position="842"/>
        <end position="921"/>
    </location>
</feature>
<feature type="compositionally biased region" description="Basic and acidic residues" evidence="1">
    <location>
        <begin position="8"/>
        <end position="40"/>
    </location>
</feature>
<feature type="compositionally biased region" description="Low complexity" evidence="1">
    <location>
        <begin position="1757"/>
        <end position="1768"/>
    </location>
</feature>
<evidence type="ECO:0000313" key="3">
    <source>
        <dbReference type="EMBL" id="SPJ87864.1"/>
    </source>
</evidence>
<dbReference type="Pfam" id="PF00249">
    <property type="entry name" value="Myb_DNA-binding"/>
    <property type="match status" value="1"/>
</dbReference>
<evidence type="ECO:0000313" key="4">
    <source>
        <dbReference type="Proteomes" id="UP001187734"/>
    </source>
</evidence>
<dbReference type="GO" id="GO:0006357">
    <property type="term" value="P:regulation of transcription by RNA polymerase II"/>
    <property type="evidence" value="ECO:0007669"/>
    <property type="project" value="TreeGrafter"/>
</dbReference>
<feature type="compositionally biased region" description="Low complexity" evidence="1">
    <location>
        <begin position="1580"/>
        <end position="1605"/>
    </location>
</feature>
<feature type="compositionally biased region" description="Low complexity" evidence="1">
    <location>
        <begin position="180"/>
        <end position="192"/>
    </location>
</feature>
<feature type="compositionally biased region" description="Polar residues" evidence="1">
    <location>
        <begin position="957"/>
        <end position="970"/>
    </location>
</feature>
<feature type="region of interest" description="Disordered" evidence="1">
    <location>
        <begin position="2213"/>
        <end position="2247"/>
    </location>
</feature>
<feature type="compositionally biased region" description="Basic and acidic residues" evidence="1">
    <location>
        <begin position="2229"/>
        <end position="2247"/>
    </location>
</feature>
<dbReference type="Pfam" id="PF08649">
    <property type="entry name" value="DASH_Dad1"/>
    <property type="match status" value="1"/>
</dbReference>
<accession>A0AAE8MKC6</accession>
<feature type="compositionally biased region" description="Basic and acidic residues" evidence="1">
    <location>
        <begin position="212"/>
        <end position="287"/>
    </location>
</feature>
<feature type="compositionally biased region" description="Basic and acidic residues" evidence="1">
    <location>
        <begin position="511"/>
        <end position="527"/>
    </location>
</feature>
<dbReference type="GO" id="GO:0042729">
    <property type="term" value="C:DASH complex"/>
    <property type="evidence" value="ECO:0007669"/>
    <property type="project" value="InterPro"/>
</dbReference>
<dbReference type="CDD" id="cd00167">
    <property type="entry name" value="SANT"/>
    <property type="match status" value="1"/>
</dbReference>
<feature type="compositionally biased region" description="Basic and acidic residues" evidence="1">
    <location>
        <begin position="98"/>
        <end position="142"/>
    </location>
</feature>
<feature type="compositionally biased region" description="Basic and acidic residues" evidence="1">
    <location>
        <begin position="420"/>
        <end position="452"/>
    </location>
</feature>